<keyword evidence="4" id="KW-1185">Reference proteome</keyword>
<protein>
    <submittedName>
        <fullName evidence="3">Uncharacterized protein</fullName>
    </submittedName>
</protein>
<sequence length="182" mass="19956">MPFFRNFFHLLNLVVRLRVGMATEPTLDLGTLRRIQRSTNLQDLAGEIPSQAFIVYPASPMSGLSIVSSIASDSDGESLTTDSDGHADSDSEDDDDTVLYMATRTKSPAQGKYRLAIKGCSGIKRNKKFVDLLQLKGQNMSCRAEATTIGNHYNSDDDSSDDDDERGILVFSSTRQKLLVSA</sequence>
<keyword evidence="2" id="KW-0732">Signal</keyword>
<gene>
    <name evidence="3" type="ORF">EHS25_009921</name>
</gene>
<feature type="signal peptide" evidence="2">
    <location>
        <begin position="1"/>
        <end position="22"/>
    </location>
</feature>
<feature type="region of interest" description="Disordered" evidence="1">
    <location>
        <begin position="75"/>
        <end position="94"/>
    </location>
</feature>
<proteinExistence type="predicted"/>
<name>A0A427YI29_9TREE</name>
<accession>A0A427YI29</accession>
<organism evidence="3 4">
    <name type="scientific">Saitozyma podzolica</name>
    <dbReference type="NCBI Taxonomy" id="1890683"/>
    <lineage>
        <taxon>Eukaryota</taxon>
        <taxon>Fungi</taxon>
        <taxon>Dikarya</taxon>
        <taxon>Basidiomycota</taxon>
        <taxon>Agaricomycotina</taxon>
        <taxon>Tremellomycetes</taxon>
        <taxon>Tremellales</taxon>
        <taxon>Trimorphomycetaceae</taxon>
        <taxon>Saitozyma</taxon>
    </lineage>
</organism>
<dbReference type="OrthoDB" id="10401730at2759"/>
<feature type="chain" id="PRO_5019129940" evidence="2">
    <location>
        <begin position="23"/>
        <end position="182"/>
    </location>
</feature>
<reference evidence="3 4" key="1">
    <citation type="submission" date="2018-11" db="EMBL/GenBank/DDBJ databases">
        <title>Genome sequence of Saitozyma podzolica DSM 27192.</title>
        <authorList>
            <person name="Aliyu H."/>
            <person name="Gorte O."/>
            <person name="Ochsenreither K."/>
        </authorList>
    </citation>
    <scope>NUCLEOTIDE SEQUENCE [LARGE SCALE GENOMIC DNA]</scope>
    <source>
        <strain evidence="3 4">DSM 27192</strain>
    </source>
</reference>
<dbReference type="EMBL" id="RSCD01000009">
    <property type="protein sequence ID" value="RSH90746.1"/>
    <property type="molecule type" value="Genomic_DNA"/>
</dbReference>
<evidence type="ECO:0000256" key="2">
    <source>
        <dbReference type="SAM" id="SignalP"/>
    </source>
</evidence>
<evidence type="ECO:0000313" key="3">
    <source>
        <dbReference type="EMBL" id="RSH90746.1"/>
    </source>
</evidence>
<evidence type="ECO:0000256" key="1">
    <source>
        <dbReference type="SAM" id="MobiDB-lite"/>
    </source>
</evidence>
<dbReference type="Proteomes" id="UP000279259">
    <property type="component" value="Unassembled WGS sequence"/>
</dbReference>
<dbReference type="AlphaFoldDB" id="A0A427YI29"/>
<comment type="caution">
    <text evidence="3">The sequence shown here is derived from an EMBL/GenBank/DDBJ whole genome shotgun (WGS) entry which is preliminary data.</text>
</comment>
<evidence type="ECO:0000313" key="4">
    <source>
        <dbReference type="Proteomes" id="UP000279259"/>
    </source>
</evidence>